<dbReference type="InterPro" id="IPR038261">
    <property type="entry name" value="GPP34-like_sf"/>
</dbReference>
<dbReference type="GO" id="GO:0070273">
    <property type="term" value="F:phosphatidylinositol-4-phosphate binding"/>
    <property type="evidence" value="ECO:0007669"/>
    <property type="project" value="InterPro"/>
</dbReference>
<evidence type="ECO:0000313" key="5">
    <source>
        <dbReference type="EMBL" id="ADD40118.1"/>
    </source>
</evidence>
<dbReference type="STRING" id="446470.Snas_0401"/>
<name>D3Q4F8_STANL</name>
<dbReference type="PANTHER" id="PTHR12704:SF2">
    <property type="entry name" value="GOLGI PHOSPHOPROTEIN 3 HOMOLOG SAURON"/>
    <property type="match status" value="1"/>
</dbReference>
<evidence type="ECO:0000313" key="6">
    <source>
        <dbReference type="Proteomes" id="UP000000844"/>
    </source>
</evidence>
<organism evidence="5 6">
    <name type="scientific">Stackebrandtia nassauensis (strain DSM 44728 / CIP 108903 / NRRL B-16338 / NBRC 102104 / LLR-40K-21)</name>
    <dbReference type="NCBI Taxonomy" id="446470"/>
    <lineage>
        <taxon>Bacteria</taxon>
        <taxon>Bacillati</taxon>
        <taxon>Actinomycetota</taxon>
        <taxon>Actinomycetes</taxon>
        <taxon>Glycomycetales</taxon>
        <taxon>Glycomycetaceae</taxon>
        <taxon>Stackebrandtia</taxon>
    </lineage>
</organism>
<dbReference type="GO" id="GO:0043001">
    <property type="term" value="P:Golgi to plasma membrane protein transport"/>
    <property type="evidence" value="ECO:0007669"/>
    <property type="project" value="TreeGrafter"/>
</dbReference>
<sequence>MANLVEEVALLAYRDDNGRNTAPYLQWSLAGAALLELSLRGRVGVDDSGRVGVVDETPVGHVALDEVLTRVAGSNIGHIVSSWVQILSGTDIRTPVLEGLVDQRILTHDRDRLLGFIPVNRYHPAEASVEDEIRARLERALAHSAGVDVRTAALAGVIAATFMEKAAMPQHKFGEVNKTFKELGRAPEIKPIVEGVELAVNIFRSGSGSASVVVTS</sequence>
<gene>
    <name evidence="5" type="ordered locus">Snas_0401</name>
</gene>
<dbReference type="GO" id="GO:0005829">
    <property type="term" value="C:cytosol"/>
    <property type="evidence" value="ECO:0007669"/>
    <property type="project" value="TreeGrafter"/>
</dbReference>
<dbReference type="OrthoDB" id="4962633at2"/>
<reference evidence="5 6" key="1">
    <citation type="journal article" date="2009" name="Stand. Genomic Sci.">
        <title>Complete genome sequence of Stackebrandtia nassauensis type strain (LLR-40K-21).</title>
        <authorList>
            <person name="Munk C."/>
            <person name="Lapidus A."/>
            <person name="Copeland A."/>
            <person name="Jando M."/>
            <person name="Mayilraj S."/>
            <person name="Glavina Del Rio T."/>
            <person name="Nolan M."/>
            <person name="Chen F."/>
            <person name="Lucas S."/>
            <person name="Tice H."/>
            <person name="Cheng J.F."/>
            <person name="Han C."/>
            <person name="Detter J.C."/>
            <person name="Bruce D."/>
            <person name="Goodwin L."/>
            <person name="Chain P."/>
            <person name="Pitluck S."/>
            <person name="Goker M."/>
            <person name="Ovchinikova G."/>
            <person name="Pati A."/>
            <person name="Ivanova N."/>
            <person name="Mavromatis K."/>
            <person name="Chen A."/>
            <person name="Palaniappan K."/>
            <person name="Land M."/>
            <person name="Hauser L."/>
            <person name="Chang Y.J."/>
            <person name="Jeffries C.D."/>
            <person name="Bristow J."/>
            <person name="Eisen J.A."/>
            <person name="Markowitz V."/>
            <person name="Hugenholtz P."/>
            <person name="Kyrpides N.C."/>
            <person name="Klenk H.P."/>
        </authorList>
    </citation>
    <scope>NUCLEOTIDE SEQUENCE [LARGE SCALE GENOMIC DNA]</scope>
    <source>
        <strain evidence="6">DSM 44728 / CIP 108903 / NRRL B-16338 / NBRC 102104 / LLR-40K-21</strain>
    </source>
</reference>
<dbReference type="Proteomes" id="UP000000844">
    <property type="component" value="Chromosome"/>
</dbReference>
<dbReference type="HOGENOM" id="CLU_080168_4_1_11"/>
<keyword evidence="6" id="KW-1185">Reference proteome</keyword>
<keyword evidence="2" id="KW-0333">Golgi apparatus</keyword>
<dbReference type="PANTHER" id="PTHR12704">
    <property type="entry name" value="TRANS-GOLGI PROTEIN GMX33"/>
    <property type="match status" value="1"/>
</dbReference>
<evidence type="ECO:0000256" key="1">
    <source>
        <dbReference type="ARBA" id="ARBA00004255"/>
    </source>
</evidence>
<keyword evidence="3" id="KW-0446">Lipid-binding</keyword>
<dbReference type="GO" id="GO:0048194">
    <property type="term" value="P:Golgi vesicle budding"/>
    <property type="evidence" value="ECO:0007669"/>
    <property type="project" value="TreeGrafter"/>
</dbReference>
<dbReference type="AlphaFoldDB" id="D3Q4F8"/>
<comment type="subcellular location">
    <subcellularLocation>
        <location evidence="1">Golgi apparatus membrane</location>
        <topology evidence="1">Peripheral membrane protein</topology>
        <orientation evidence="1">Cytoplasmic side</orientation>
    </subcellularLocation>
</comment>
<dbReference type="GO" id="GO:0007030">
    <property type="term" value="P:Golgi organization"/>
    <property type="evidence" value="ECO:0007669"/>
    <property type="project" value="TreeGrafter"/>
</dbReference>
<dbReference type="EMBL" id="CP001778">
    <property type="protein sequence ID" value="ADD40118.1"/>
    <property type="molecule type" value="Genomic_DNA"/>
</dbReference>
<evidence type="ECO:0008006" key="7">
    <source>
        <dbReference type="Google" id="ProtNLM"/>
    </source>
</evidence>
<evidence type="ECO:0000256" key="4">
    <source>
        <dbReference type="ARBA" id="ARBA00023136"/>
    </source>
</evidence>
<evidence type="ECO:0000256" key="2">
    <source>
        <dbReference type="ARBA" id="ARBA00023034"/>
    </source>
</evidence>
<accession>D3Q4F8</accession>
<dbReference type="KEGG" id="sna:Snas_0401"/>
<dbReference type="Gene3D" id="1.10.3630.10">
    <property type="entry name" value="yeast vps74-n-term truncation variant domain like"/>
    <property type="match status" value="1"/>
</dbReference>
<dbReference type="GO" id="GO:0012505">
    <property type="term" value="C:endomembrane system"/>
    <property type="evidence" value="ECO:0007669"/>
    <property type="project" value="UniProtKB-ARBA"/>
</dbReference>
<evidence type="ECO:0000256" key="3">
    <source>
        <dbReference type="ARBA" id="ARBA00023121"/>
    </source>
</evidence>
<dbReference type="RefSeq" id="WP_013015689.1">
    <property type="nucleotide sequence ID" value="NC_013947.1"/>
</dbReference>
<keyword evidence="4" id="KW-0472">Membrane</keyword>
<protein>
    <recommendedName>
        <fullName evidence="7">Golgi phosphoprotein 3</fullName>
    </recommendedName>
</protein>
<dbReference type="Pfam" id="PF05719">
    <property type="entry name" value="GPP34"/>
    <property type="match status" value="1"/>
</dbReference>
<dbReference type="InterPro" id="IPR008628">
    <property type="entry name" value="GPP34-like"/>
</dbReference>
<proteinExistence type="predicted"/>
<dbReference type="GO" id="GO:0006890">
    <property type="term" value="P:retrograde vesicle-mediated transport, Golgi to endoplasmic reticulum"/>
    <property type="evidence" value="ECO:0007669"/>
    <property type="project" value="TreeGrafter"/>
</dbReference>